<dbReference type="SUPFAM" id="SSF52499">
    <property type="entry name" value="Isochorismatase-like hydrolases"/>
    <property type="match status" value="1"/>
</dbReference>
<dbReference type="Proteomes" id="UP000246145">
    <property type="component" value="Unassembled WGS sequence"/>
</dbReference>
<evidence type="ECO:0000313" key="3">
    <source>
        <dbReference type="EMBL" id="PVY68269.1"/>
    </source>
</evidence>
<sequence length="210" mass="23617">MNTNEIFQNVELVSKKTAVVVVDMENEFVHPEGKYYFGEAVPSVIQNTAALLERCREYHVPIIYVRSVRYPEDPLFTRFGREYYLLEGTSGPIIIDELRPLEGDTIIEKHTHDCFHKTSMDEQLGRMGILPETHHIIVVGVASNVCVYHAVLGFHVRHYFTVVPIDCMVGTPGGNDIVISQLSSAAYHYNVTLTTSDLITLQGARMSAMS</sequence>
<dbReference type="Gene3D" id="3.40.50.850">
    <property type="entry name" value="Isochorismatase-like"/>
    <property type="match status" value="1"/>
</dbReference>
<gene>
    <name evidence="3" type="ORF">C7440_0662</name>
</gene>
<evidence type="ECO:0000259" key="2">
    <source>
        <dbReference type="Pfam" id="PF00857"/>
    </source>
</evidence>
<dbReference type="InterPro" id="IPR000868">
    <property type="entry name" value="Isochorismatase-like_dom"/>
</dbReference>
<dbReference type="EMBL" id="QEKO01000001">
    <property type="protein sequence ID" value="PVY68269.1"/>
    <property type="molecule type" value="Genomic_DNA"/>
</dbReference>
<dbReference type="PANTHER" id="PTHR43540">
    <property type="entry name" value="PEROXYUREIDOACRYLATE/UREIDOACRYLATE AMIDOHYDROLASE-RELATED"/>
    <property type="match status" value="1"/>
</dbReference>
<dbReference type="Pfam" id="PF00857">
    <property type="entry name" value="Isochorismatase"/>
    <property type="match status" value="1"/>
</dbReference>
<accession>A0A2U1CQW8</accession>
<keyword evidence="4" id="KW-1185">Reference proteome</keyword>
<dbReference type="RefSeq" id="WP_165832433.1">
    <property type="nucleotide sequence ID" value="NZ_JACCEX010000001.1"/>
</dbReference>
<dbReference type="CDD" id="cd00431">
    <property type="entry name" value="cysteine_hydrolases"/>
    <property type="match status" value="1"/>
</dbReference>
<dbReference type="InterPro" id="IPR050272">
    <property type="entry name" value="Isochorismatase-like_hydrls"/>
</dbReference>
<dbReference type="GO" id="GO:0016787">
    <property type="term" value="F:hydrolase activity"/>
    <property type="evidence" value="ECO:0007669"/>
    <property type="project" value="UniProtKB-KW"/>
</dbReference>
<evidence type="ECO:0000313" key="4">
    <source>
        <dbReference type="Proteomes" id="UP000246145"/>
    </source>
</evidence>
<name>A0A2U1CQW8_9BURK</name>
<comment type="caution">
    <text evidence="3">The sequence shown here is derived from an EMBL/GenBank/DDBJ whole genome shotgun (WGS) entry which is preliminary data.</text>
</comment>
<feature type="domain" description="Isochorismatase-like" evidence="2">
    <location>
        <begin position="17"/>
        <end position="171"/>
    </location>
</feature>
<evidence type="ECO:0000256" key="1">
    <source>
        <dbReference type="ARBA" id="ARBA00022801"/>
    </source>
</evidence>
<protein>
    <submittedName>
        <fullName evidence="3">Nicotinamidase-related amidase</fullName>
    </submittedName>
</protein>
<reference evidence="3 4" key="1">
    <citation type="submission" date="2018-04" db="EMBL/GenBank/DDBJ databases">
        <title>Genomic Encyclopedia of Type Strains, Phase IV (KMG-IV): sequencing the most valuable type-strain genomes for metagenomic binning, comparative biology and taxonomic classification.</title>
        <authorList>
            <person name="Goeker M."/>
        </authorList>
    </citation>
    <scope>NUCLEOTIDE SEQUENCE [LARGE SCALE GENOMIC DNA]</scope>
    <source>
        <strain evidence="3 4">DSM 10065</strain>
    </source>
</reference>
<keyword evidence="1" id="KW-0378">Hydrolase</keyword>
<dbReference type="PANTHER" id="PTHR43540:SF6">
    <property type="entry name" value="ISOCHORISMATASE-LIKE DOMAIN-CONTAINING PROTEIN"/>
    <property type="match status" value="1"/>
</dbReference>
<dbReference type="AlphaFoldDB" id="A0A2U1CQW8"/>
<dbReference type="InterPro" id="IPR036380">
    <property type="entry name" value="Isochorismatase-like_sf"/>
</dbReference>
<proteinExistence type="predicted"/>
<organism evidence="3 4">
    <name type="scientific">Pusillimonas noertemannii</name>
    <dbReference type="NCBI Taxonomy" id="305977"/>
    <lineage>
        <taxon>Bacteria</taxon>
        <taxon>Pseudomonadati</taxon>
        <taxon>Pseudomonadota</taxon>
        <taxon>Betaproteobacteria</taxon>
        <taxon>Burkholderiales</taxon>
        <taxon>Alcaligenaceae</taxon>
        <taxon>Pusillimonas</taxon>
    </lineage>
</organism>